<dbReference type="EMBL" id="CACVKT020004398">
    <property type="protein sequence ID" value="CAC5389933.1"/>
    <property type="molecule type" value="Genomic_DNA"/>
</dbReference>
<accession>A0A6J8C105</accession>
<name>A0A6J8C105_MYTCO</name>
<dbReference type="Proteomes" id="UP000507470">
    <property type="component" value="Unassembled WGS sequence"/>
</dbReference>
<dbReference type="AlphaFoldDB" id="A0A6J8C105"/>
<evidence type="ECO:0000313" key="1">
    <source>
        <dbReference type="EMBL" id="CAC5389933.1"/>
    </source>
</evidence>
<proteinExistence type="predicted"/>
<evidence type="ECO:0000313" key="2">
    <source>
        <dbReference type="Proteomes" id="UP000507470"/>
    </source>
</evidence>
<reference evidence="1 2" key="1">
    <citation type="submission" date="2020-06" db="EMBL/GenBank/DDBJ databases">
        <authorList>
            <person name="Li R."/>
            <person name="Bekaert M."/>
        </authorList>
    </citation>
    <scope>NUCLEOTIDE SEQUENCE [LARGE SCALE GENOMIC DNA]</scope>
    <source>
        <strain evidence="2">wild</strain>
    </source>
</reference>
<gene>
    <name evidence="1" type="ORF">MCOR_25062</name>
</gene>
<keyword evidence="2" id="KW-1185">Reference proteome</keyword>
<protein>
    <submittedName>
        <fullName evidence="1">Uncharacterized protein</fullName>
    </submittedName>
</protein>
<organism evidence="1 2">
    <name type="scientific">Mytilus coruscus</name>
    <name type="common">Sea mussel</name>
    <dbReference type="NCBI Taxonomy" id="42192"/>
    <lineage>
        <taxon>Eukaryota</taxon>
        <taxon>Metazoa</taxon>
        <taxon>Spiralia</taxon>
        <taxon>Lophotrochozoa</taxon>
        <taxon>Mollusca</taxon>
        <taxon>Bivalvia</taxon>
        <taxon>Autobranchia</taxon>
        <taxon>Pteriomorphia</taxon>
        <taxon>Mytilida</taxon>
        <taxon>Mytiloidea</taxon>
        <taxon>Mytilidae</taxon>
        <taxon>Mytilinae</taxon>
        <taxon>Mytilus</taxon>
    </lineage>
</organism>
<sequence length="212" mass="24920">MIPHTLQQENNQNNKHQYNNYRHDLSLLLIGSHSDVVSGWLTLASFFCVHKHYLQSIAIINYVLSKCQNEFPVSDSNFMFIKKQECELKMIMQERLSSVWKKIIIQKVVLKSFVLPIELACNIHEEVVYSFDPILFAHQLSVLSNYHLKDNISCRQSMLQYIDRLHTIFTLEGLKNNNVIQDIALYILSNQNLTRQFDECVARWVNMFIKVL</sequence>